<sequence>MTTLTPPLERIDLRTTPEIKELIVRAASAAGVSLSAFLIASAQDRAKQLLAERETLTFSPRDWNAFFAALDNTDKPRPQLEAAAQDYLTWRAQSAAAK</sequence>
<comment type="similarity">
    <text evidence="2">Belongs to the TacA antitoxin family.</text>
</comment>
<dbReference type="SUPFAM" id="SSF47598">
    <property type="entry name" value="Ribbon-helix-helix"/>
    <property type="match status" value="1"/>
</dbReference>
<evidence type="ECO:0000313" key="3">
    <source>
        <dbReference type="EMBL" id="BCO26232.1"/>
    </source>
</evidence>
<gene>
    <name evidence="3" type="ORF">MIZ03_1112</name>
</gene>
<dbReference type="RefSeq" id="WP_223909434.1">
    <property type="nucleotide sequence ID" value="NZ_AP024238.1"/>
</dbReference>
<accession>A0ABN6D2J7</accession>
<keyword evidence="1" id="KW-1277">Toxin-antitoxin system</keyword>
<organism evidence="3 4">
    <name type="scientific">Rhodoferax lithotrophicus</name>
    <dbReference type="NCBI Taxonomy" id="2798804"/>
    <lineage>
        <taxon>Bacteria</taxon>
        <taxon>Pseudomonadati</taxon>
        <taxon>Pseudomonadota</taxon>
        <taxon>Betaproteobacteria</taxon>
        <taxon>Burkholderiales</taxon>
        <taxon>Comamonadaceae</taxon>
        <taxon>Rhodoferax</taxon>
    </lineage>
</organism>
<dbReference type="Pfam" id="PF08681">
    <property type="entry name" value="TacA1"/>
    <property type="match status" value="1"/>
</dbReference>
<dbReference type="PANTHER" id="PTHR35401:SF2">
    <property type="entry name" value="ABC-TYPE TRANSPORT SYSTEM"/>
    <property type="match status" value="1"/>
</dbReference>
<evidence type="ECO:0000256" key="2">
    <source>
        <dbReference type="ARBA" id="ARBA00049988"/>
    </source>
</evidence>
<dbReference type="EMBL" id="AP024238">
    <property type="protein sequence ID" value="BCO26232.1"/>
    <property type="molecule type" value="Genomic_DNA"/>
</dbReference>
<evidence type="ECO:0000256" key="1">
    <source>
        <dbReference type="ARBA" id="ARBA00022649"/>
    </source>
</evidence>
<evidence type="ECO:0000313" key="4">
    <source>
        <dbReference type="Proteomes" id="UP000824366"/>
    </source>
</evidence>
<dbReference type="Proteomes" id="UP000824366">
    <property type="component" value="Chromosome"/>
</dbReference>
<evidence type="ECO:0008006" key="5">
    <source>
        <dbReference type="Google" id="ProtNLM"/>
    </source>
</evidence>
<dbReference type="InterPro" id="IPR014795">
    <property type="entry name" value="TacA_1-like"/>
</dbReference>
<dbReference type="Gene3D" id="1.20.5.780">
    <property type="entry name" value="Single helix bin"/>
    <property type="match status" value="1"/>
</dbReference>
<reference evidence="3 4" key="1">
    <citation type="journal article" date="2021" name="Microbiol. Spectr.">
        <title>A Single Bacterium Capable of Oxidation and Reduction of Iron at Circumneutral pH.</title>
        <authorList>
            <person name="Kato S."/>
            <person name="Ohkuma M."/>
        </authorList>
    </citation>
    <scope>NUCLEOTIDE SEQUENCE [LARGE SCALE GENOMIC DNA]</scope>
    <source>
        <strain evidence="3 4">MIZ03</strain>
    </source>
</reference>
<name>A0ABN6D2J7_9BURK</name>
<keyword evidence="4" id="KW-1185">Reference proteome</keyword>
<proteinExistence type="inferred from homology"/>
<dbReference type="InterPro" id="IPR010985">
    <property type="entry name" value="Ribbon_hlx_hlx"/>
</dbReference>
<protein>
    <recommendedName>
        <fullName evidence="5">DUF1778 domain-containing protein</fullName>
    </recommendedName>
</protein>
<dbReference type="PANTHER" id="PTHR35401">
    <property type="entry name" value="COPG FAMILY HELIX-TURN-HELIX PROTEIN-RELATED-RELATED"/>
    <property type="match status" value="1"/>
</dbReference>